<keyword evidence="4" id="KW-1185">Reference proteome</keyword>
<accession>A0A8H4L950</accession>
<dbReference type="PANTHER" id="PTHR42901">
    <property type="entry name" value="ALCOHOL DEHYDROGENASE"/>
    <property type="match status" value="1"/>
</dbReference>
<organism evidence="3 4">
    <name type="scientific">Fusarium albosuccineum</name>
    <dbReference type="NCBI Taxonomy" id="1237068"/>
    <lineage>
        <taxon>Eukaryota</taxon>
        <taxon>Fungi</taxon>
        <taxon>Dikarya</taxon>
        <taxon>Ascomycota</taxon>
        <taxon>Pezizomycotina</taxon>
        <taxon>Sordariomycetes</taxon>
        <taxon>Hypocreomycetidae</taxon>
        <taxon>Hypocreales</taxon>
        <taxon>Nectriaceae</taxon>
        <taxon>Fusarium</taxon>
        <taxon>Fusarium decemcellulare species complex</taxon>
    </lineage>
</organism>
<evidence type="ECO:0000256" key="1">
    <source>
        <dbReference type="ARBA" id="ARBA00006484"/>
    </source>
</evidence>
<comment type="similarity">
    <text evidence="1">Belongs to the short-chain dehydrogenases/reductases (SDR) family.</text>
</comment>
<evidence type="ECO:0000313" key="4">
    <source>
        <dbReference type="Proteomes" id="UP000554235"/>
    </source>
</evidence>
<dbReference type="Gene3D" id="3.40.50.720">
    <property type="entry name" value="NAD(P)-binding Rossmann-like Domain"/>
    <property type="match status" value="1"/>
</dbReference>
<sequence length="153" mass="16483">MTPPNLDFKYDESFEQHVGTGNPTLVKKIHKTSYPAISPSRPELSQCGKTILITGSSAGIGSFIARGFAQALASRIILTGRRQHVLNDTAAKLSQEFNQTEFLPLKCDVGSLDESTALWTSLHEKGIFIDVLVLNAAAFGGEYSILSGGRAKT</sequence>
<evidence type="ECO:0000256" key="2">
    <source>
        <dbReference type="ARBA" id="ARBA00023002"/>
    </source>
</evidence>
<comment type="caution">
    <text evidence="3">The sequence shown here is derived from an EMBL/GenBank/DDBJ whole genome shotgun (WGS) entry which is preliminary data.</text>
</comment>
<protein>
    <submittedName>
        <fullName evidence="3">Short chain dehydrogenase</fullName>
    </submittedName>
</protein>
<reference evidence="3 4" key="1">
    <citation type="submission" date="2020-01" db="EMBL/GenBank/DDBJ databases">
        <title>Identification and distribution of gene clusters putatively required for synthesis of sphingolipid metabolism inhibitors in phylogenetically diverse species of the filamentous fungus Fusarium.</title>
        <authorList>
            <person name="Kim H.-S."/>
            <person name="Busman M."/>
            <person name="Brown D.W."/>
            <person name="Divon H."/>
            <person name="Uhlig S."/>
            <person name="Proctor R.H."/>
        </authorList>
    </citation>
    <scope>NUCLEOTIDE SEQUENCE [LARGE SCALE GENOMIC DNA]</scope>
    <source>
        <strain evidence="3 4">NRRL 20459</strain>
    </source>
</reference>
<keyword evidence="2" id="KW-0560">Oxidoreductase</keyword>
<dbReference type="GO" id="GO:0016491">
    <property type="term" value="F:oxidoreductase activity"/>
    <property type="evidence" value="ECO:0007669"/>
    <property type="project" value="UniProtKB-KW"/>
</dbReference>
<dbReference type="PANTHER" id="PTHR42901:SF1">
    <property type="entry name" value="ALCOHOL DEHYDROGENASE"/>
    <property type="match status" value="1"/>
</dbReference>
<dbReference type="InterPro" id="IPR036291">
    <property type="entry name" value="NAD(P)-bd_dom_sf"/>
</dbReference>
<dbReference type="Proteomes" id="UP000554235">
    <property type="component" value="Unassembled WGS sequence"/>
</dbReference>
<name>A0A8H4L950_9HYPO</name>
<dbReference type="EMBL" id="JAADYS010001346">
    <property type="protein sequence ID" value="KAF4463483.1"/>
    <property type="molecule type" value="Genomic_DNA"/>
</dbReference>
<dbReference type="AlphaFoldDB" id="A0A8H4L950"/>
<dbReference type="OrthoDB" id="1933717at2759"/>
<dbReference type="SUPFAM" id="SSF51735">
    <property type="entry name" value="NAD(P)-binding Rossmann-fold domains"/>
    <property type="match status" value="1"/>
</dbReference>
<dbReference type="Pfam" id="PF00106">
    <property type="entry name" value="adh_short"/>
    <property type="match status" value="1"/>
</dbReference>
<evidence type="ECO:0000313" key="3">
    <source>
        <dbReference type="EMBL" id="KAF4463483.1"/>
    </source>
</evidence>
<dbReference type="InterPro" id="IPR002347">
    <property type="entry name" value="SDR_fam"/>
</dbReference>
<gene>
    <name evidence="3" type="ORF">FALBO_9688</name>
</gene>
<proteinExistence type="inferred from homology"/>